<protein>
    <submittedName>
        <fullName evidence="2">Uncharacterized protein</fullName>
    </submittedName>
</protein>
<dbReference type="AlphaFoldDB" id="A0A915JNI4"/>
<proteinExistence type="predicted"/>
<reference evidence="2" key="1">
    <citation type="submission" date="2022-11" db="UniProtKB">
        <authorList>
            <consortium name="WormBaseParasite"/>
        </authorList>
    </citation>
    <scope>IDENTIFICATION</scope>
</reference>
<dbReference type="WBParaSite" id="nRc.2.0.1.t27658-RA">
    <property type="protein sequence ID" value="nRc.2.0.1.t27658-RA"/>
    <property type="gene ID" value="nRc.2.0.1.g27658"/>
</dbReference>
<evidence type="ECO:0000313" key="2">
    <source>
        <dbReference type="WBParaSite" id="nRc.2.0.1.t27658-RA"/>
    </source>
</evidence>
<accession>A0A915JNI4</accession>
<organism evidence="1 2">
    <name type="scientific">Romanomermis culicivorax</name>
    <name type="common">Nematode worm</name>
    <dbReference type="NCBI Taxonomy" id="13658"/>
    <lineage>
        <taxon>Eukaryota</taxon>
        <taxon>Metazoa</taxon>
        <taxon>Ecdysozoa</taxon>
        <taxon>Nematoda</taxon>
        <taxon>Enoplea</taxon>
        <taxon>Dorylaimia</taxon>
        <taxon>Mermithida</taxon>
        <taxon>Mermithoidea</taxon>
        <taxon>Mermithidae</taxon>
        <taxon>Romanomermis</taxon>
    </lineage>
</organism>
<evidence type="ECO:0000313" key="1">
    <source>
        <dbReference type="Proteomes" id="UP000887565"/>
    </source>
</evidence>
<sequence>MLDRKDQSLLIILQRHLENKYHEQYQEFKGKNQEEEKNLSLDMLQQLLELKESLGIYMMEVSLDWMVPQWSIIEKLVTFLQPFKDAT</sequence>
<dbReference type="Proteomes" id="UP000887565">
    <property type="component" value="Unplaced"/>
</dbReference>
<name>A0A915JNI4_ROMCU</name>
<keyword evidence="1" id="KW-1185">Reference proteome</keyword>